<name>A0A4Z2DNW7_SCHJA</name>
<comment type="caution">
    <text evidence="1">The sequence shown here is derived from an EMBL/GenBank/DDBJ whole genome shotgun (WGS) entry which is preliminary data.</text>
</comment>
<dbReference type="EMBL" id="SKCS01000080">
    <property type="protein sequence ID" value="TNN18234.1"/>
    <property type="molecule type" value="Genomic_DNA"/>
</dbReference>
<feature type="non-terminal residue" evidence="1">
    <location>
        <position position="55"/>
    </location>
</feature>
<gene>
    <name evidence="1" type="ORF">EWB00_010529</name>
</gene>
<sequence>SFIPSRSNVYLMGGEFDFTHVRYCFLYPLLFVLYYSSDSFSVDTSVFLFSTNLQK</sequence>
<evidence type="ECO:0000313" key="2">
    <source>
        <dbReference type="Proteomes" id="UP000311919"/>
    </source>
</evidence>
<proteinExistence type="predicted"/>
<keyword evidence="2" id="KW-1185">Reference proteome</keyword>
<evidence type="ECO:0000313" key="1">
    <source>
        <dbReference type="EMBL" id="TNN18234.1"/>
    </source>
</evidence>
<reference evidence="1 2" key="1">
    <citation type="submission" date="2019-03" db="EMBL/GenBank/DDBJ databases">
        <title>An improved genome assembly of the fluke Schistosoma japonicum.</title>
        <authorList>
            <person name="Hu W."/>
            <person name="Luo F."/>
            <person name="Yin M."/>
            <person name="Mo X."/>
            <person name="Sun C."/>
            <person name="Wu Q."/>
            <person name="Zhu B."/>
            <person name="Xiang M."/>
            <person name="Wang J."/>
            <person name="Wang Y."/>
            <person name="Zhang T."/>
            <person name="Xu B."/>
            <person name="Zheng H."/>
            <person name="Feng Z."/>
        </authorList>
    </citation>
    <scope>NUCLEOTIDE SEQUENCE [LARGE SCALE GENOMIC DNA]</scope>
    <source>
        <strain evidence="1">HuSjv2</strain>
        <tissue evidence="1">Worms</tissue>
    </source>
</reference>
<protein>
    <submittedName>
        <fullName evidence="1">Uncharacterized protein</fullName>
    </submittedName>
</protein>
<dbReference type="Proteomes" id="UP000311919">
    <property type="component" value="Unassembled WGS sequence"/>
</dbReference>
<organism evidence="1 2">
    <name type="scientific">Schistosoma japonicum</name>
    <name type="common">Blood fluke</name>
    <dbReference type="NCBI Taxonomy" id="6182"/>
    <lineage>
        <taxon>Eukaryota</taxon>
        <taxon>Metazoa</taxon>
        <taxon>Spiralia</taxon>
        <taxon>Lophotrochozoa</taxon>
        <taxon>Platyhelminthes</taxon>
        <taxon>Trematoda</taxon>
        <taxon>Digenea</taxon>
        <taxon>Strigeidida</taxon>
        <taxon>Schistosomatoidea</taxon>
        <taxon>Schistosomatidae</taxon>
        <taxon>Schistosoma</taxon>
    </lineage>
</organism>
<dbReference type="AlphaFoldDB" id="A0A4Z2DNW7"/>
<feature type="non-terminal residue" evidence="1">
    <location>
        <position position="1"/>
    </location>
</feature>
<accession>A0A4Z2DNW7</accession>